<dbReference type="Proteomes" id="UP000241890">
    <property type="component" value="Unassembled WGS sequence"/>
</dbReference>
<dbReference type="InParanoid" id="A0A2R5FF13"/>
<gene>
    <name evidence="1" type="ORF">FCC1311_117842</name>
</gene>
<keyword evidence="2" id="KW-1185">Reference proteome</keyword>
<organism evidence="1 2">
    <name type="scientific">Hondaea fermentalgiana</name>
    <dbReference type="NCBI Taxonomy" id="2315210"/>
    <lineage>
        <taxon>Eukaryota</taxon>
        <taxon>Sar</taxon>
        <taxon>Stramenopiles</taxon>
        <taxon>Bigyra</taxon>
        <taxon>Labyrinthulomycetes</taxon>
        <taxon>Thraustochytrida</taxon>
        <taxon>Thraustochytriidae</taxon>
        <taxon>Hondaea</taxon>
    </lineage>
</organism>
<accession>A0A2R5FF13</accession>
<comment type="caution">
    <text evidence="1">The sequence shown here is derived from an EMBL/GenBank/DDBJ whole genome shotgun (WGS) entry which is preliminary data.</text>
</comment>
<dbReference type="EMBL" id="BEYU01001852">
    <property type="protein sequence ID" value="GBG16309.1"/>
    <property type="molecule type" value="Genomic_DNA"/>
</dbReference>
<evidence type="ECO:0000313" key="1">
    <source>
        <dbReference type="EMBL" id="GBG16309.1"/>
    </source>
</evidence>
<reference evidence="1 2" key="1">
    <citation type="submission" date="2017-12" db="EMBL/GenBank/DDBJ databases">
        <title>Sequencing, de novo assembly and annotation of complete genome of a new Thraustochytrid species, strain FCC1311.</title>
        <authorList>
            <person name="Sedici K."/>
            <person name="Godart F."/>
            <person name="Aiese Cigliano R."/>
            <person name="Sanseverino W."/>
            <person name="Barakat M."/>
            <person name="Ortet P."/>
            <person name="Marechal E."/>
            <person name="Cagnac O."/>
            <person name="Amato A."/>
        </authorList>
    </citation>
    <scope>NUCLEOTIDE SEQUENCE [LARGE SCALE GENOMIC DNA]</scope>
</reference>
<proteinExistence type="predicted"/>
<name>A0A2R5FF13_9STRA</name>
<sequence>MGTYFGTLLLLILWTLISLLFCIPGMGMFDSFHLRTSNLVICPASRICANATHYWDWHNETYAELSLPYFSSTPVYSIYISEESIPPLYTESTSLGETYEIANELYYFGDVDHEFSRATICQNLSASWEAALVPGSYAATLRMGRLIKQVVLVTNKAK</sequence>
<dbReference type="AlphaFoldDB" id="A0A2R5FF13"/>
<protein>
    <submittedName>
        <fullName evidence="1">Uncharacterized protein</fullName>
    </submittedName>
</protein>
<evidence type="ECO:0000313" key="2">
    <source>
        <dbReference type="Proteomes" id="UP000241890"/>
    </source>
</evidence>